<feature type="domain" description="Response regulatory" evidence="4">
    <location>
        <begin position="10"/>
        <end position="124"/>
    </location>
</feature>
<dbReference type="PANTHER" id="PTHR45339">
    <property type="entry name" value="HYBRID SIGNAL TRANSDUCTION HISTIDINE KINASE J"/>
    <property type="match status" value="1"/>
</dbReference>
<accession>A0A370DK32</accession>
<evidence type="ECO:0000256" key="3">
    <source>
        <dbReference type="PROSITE-ProRule" id="PRU00169"/>
    </source>
</evidence>
<evidence type="ECO:0000256" key="2">
    <source>
        <dbReference type="ARBA" id="ARBA00023012"/>
    </source>
</evidence>
<dbReference type="GO" id="GO:0000160">
    <property type="term" value="P:phosphorelay signal transduction system"/>
    <property type="evidence" value="ECO:0007669"/>
    <property type="project" value="UniProtKB-KW"/>
</dbReference>
<keyword evidence="1 3" id="KW-0597">Phosphoprotein</keyword>
<gene>
    <name evidence="5" type="ORF">DIZ80_02150</name>
</gene>
<dbReference type="SMART" id="SM00448">
    <property type="entry name" value="REC"/>
    <property type="match status" value="1"/>
</dbReference>
<evidence type="ECO:0000313" key="5">
    <source>
        <dbReference type="EMBL" id="RDH85241.1"/>
    </source>
</evidence>
<evidence type="ECO:0000256" key="1">
    <source>
        <dbReference type="ARBA" id="ARBA00022553"/>
    </source>
</evidence>
<dbReference type="InterPro" id="IPR001789">
    <property type="entry name" value="Sig_transdc_resp-reg_receiver"/>
</dbReference>
<evidence type="ECO:0000259" key="4">
    <source>
        <dbReference type="PROSITE" id="PS50110"/>
    </source>
</evidence>
<dbReference type="InterPro" id="IPR011006">
    <property type="entry name" value="CheY-like_superfamily"/>
</dbReference>
<dbReference type="PROSITE" id="PS50110">
    <property type="entry name" value="RESPONSE_REGULATORY"/>
    <property type="match status" value="1"/>
</dbReference>
<comment type="caution">
    <text evidence="5">The sequence shown here is derived from an EMBL/GenBank/DDBJ whole genome shotgun (WGS) entry which is preliminary data.</text>
</comment>
<proteinExistence type="predicted"/>
<sequence>MNKLQTNLFSILIVDDNPDNIYLIRFLLERAGFKILEATNAKQAISIVKKNNISLILMDIQMPGMDGIEATRIIKNLATPVIIVALTARIMEEDKNEIETAGCDGIIEKPIDPCLFQQQIESYLDKN</sequence>
<organism evidence="5 6">
    <name type="scientific">endosymbiont of Galathealinum brachiosum</name>
    <dbReference type="NCBI Taxonomy" id="2200906"/>
    <lineage>
        <taxon>Bacteria</taxon>
        <taxon>Pseudomonadati</taxon>
        <taxon>Pseudomonadota</taxon>
        <taxon>Gammaproteobacteria</taxon>
        <taxon>sulfur-oxidizing symbionts</taxon>
    </lineage>
</organism>
<dbReference type="Proteomes" id="UP000254266">
    <property type="component" value="Unassembled WGS sequence"/>
</dbReference>
<dbReference type="AlphaFoldDB" id="A0A370DK32"/>
<dbReference type="Gene3D" id="3.40.50.2300">
    <property type="match status" value="1"/>
</dbReference>
<name>A0A370DK32_9GAMM</name>
<keyword evidence="6" id="KW-1185">Reference proteome</keyword>
<keyword evidence="2" id="KW-0902">Two-component regulatory system</keyword>
<dbReference type="EMBL" id="QFXC01000004">
    <property type="protein sequence ID" value="RDH85241.1"/>
    <property type="molecule type" value="Genomic_DNA"/>
</dbReference>
<evidence type="ECO:0000313" key="6">
    <source>
        <dbReference type="Proteomes" id="UP000254266"/>
    </source>
</evidence>
<reference evidence="5 6" key="1">
    <citation type="journal article" date="2018" name="ISME J.">
        <title>Endosymbiont genomes yield clues of tubeworm success.</title>
        <authorList>
            <person name="Li Y."/>
            <person name="Liles M.R."/>
            <person name="Halanych K.M."/>
        </authorList>
    </citation>
    <scope>NUCLEOTIDE SEQUENCE [LARGE SCALE GENOMIC DNA]</scope>
    <source>
        <strain evidence="5">A1464</strain>
    </source>
</reference>
<dbReference type="Pfam" id="PF00072">
    <property type="entry name" value="Response_reg"/>
    <property type="match status" value="1"/>
</dbReference>
<protein>
    <recommendedName>
        <fullName evidence="4">Response regulatory domain-containing protein</fullName>
    </recommendedName>
</protein>
<feature type="modified residue" description="4-aspartylphosphate" evidence="3">
    <location>
        <position position="59"/>
    </location>
</feature>
<dbReference type="PANTHER" id="PTHR45339:SF1">
    <property type="entry name" value="HYBRID SIGNAL TRANSDUCTION HISTIDINE KINASE J"/>
    <property type="match status" value="1"/>
</dbReference>
<dbReference type="SUPFAM" id="SSF52172">
    <property type="entry name" value="CheY-like"/>
    <property type="match status" value="1"/>
</dbReference>